<dbReference type="PhylomeDB" id="Q2JA64"/>
<evidence type="ECO:0000313" key="9">
    <source>
        <dbReference type="EMBL" id="ABD11828.1"/>
    </source>
</evidence>
<dbReference type="PANTHER" id="PTHR45527">
    <property type="entry name" value="NONRIBOSOMAL PEPTIDE SYNTHETASE"/>
    <property type="match status" value="1"/>
</dbReference>
<dbReference type="RefSeq" id="WP_011436873.1">
    <property type="nucleotide sequence ID" value="NC_007777.1"/>
</dbReference>
<dbReference type="InterPro" id="IPR010060">
    <property type="entry name" value="NRPS_synth"/>
</dbReference>
<dbReference type="Gene3D" id="3.40.50.980">
    <property type="match status" value="6"/>
</dbReference>
<dbReference type="InterPro" id="IPR023213">
    <property type="entry name" value="CAT-like_dom_sf"/>
</dbReference>
<gene>
    <name evidence="9" type="ordered locus">Francci3_2461</name>
</gene>
<dbReference type="NCBIfam" id="NF003417">
    <property type="entry name" value="PRK04813.1"/>
    <property type="match status" value="3"/>
</dbReference>
<dbReference type="Gene3D" id="3.30.559.30">
    <property type="entry name" value="Nonribosomal peptide synthetase, condensation domain"/>
    <property type="match status" value="6"/>
</dbReference>
<dbReference type="FunFam" id="3.30.300.30:FF:000010">
    <property type="entry name" value="Enterobactin synthetase component F"/>
    <property type="match status" value="3"/>
</dbReference>
<dbReference type="CDD" id="cd19543">
    <property type="entry name" value="DCL_NRPS"/>
    <property type="match status" value="3"/>
</dbReference>
<keyword evidence="5" id="KW-0677">Repeat</keyword>
<dbReference type="KEGG" id="fra:Francci3_2461"/>
<feature type="region of interest" description="Disordered" evidence="7">
    <location>
        <begin position="1885"/>
        <end position="1904"/>
    </location>
</feature>
<dbReference type="FunFam" id="2.30.38.10:FF:000001">
    <property type="entry name" value="Non-ribosomal peptide synthetase PvdI"/>
    <property type="match status" value="3"/>
</dbReference>
<evidence type="ECO:0000259" key="8">
    <source>
        <dbReference type="PROSITE" id="PS50075"/>
    </source>
</evidence>
<feature type="domain" description="Carrier" evidence="8">
    <location>
        <begin position="960"/>
        <end position="1034"/>
    </location>
</feature>
<dbReference type="InterPro" id="IPR009081">
    <property type="entry name" value="PP-bd_ACP"/>
</dbReference>
<dbReference type="Proteomes" id="UP000001937">
    <property type="component" value="Chromosome"/>
</dbReference>
<dbReference type="PROSITE" id="PS50075">
    <property type="entry name" value="CARRIER"/>
    <property type="match status" value="3"/>
</dbReference>
<dbReference type="SMART" id="SM00823">
    <property type="entry name" value="PKS_PP"/>
    <property type="match status" value="3"/>
</dbReference>
<dbReference type="PANTHER" id="PTHR45527:SF1">
    <property type="entry name" value="FATTY ACID SYNTHASE"/>
    <property type="match status" value="1"/>
</dbReference>
<dbReference type="NCBIfam" id="TIGR01720">
    <property type="entry name" value="NRPS-para261"/>
    <property type="match status" value="3"/>
</dbReference>
<dbReference type="InterPro" id="IPR025110">
    <property type="entry name" value="AMP-bd_C"/>
</dbReference>
<protein>
    <submittedName>
        <fullName evidence="9">Amino acid adenylation</fullName>
    </submittedName>
</protein>
<dbReference type="GO" id="GO:0017000">
    <property type="term" value="P:antibiotic biosynthetic process"/>
    <property type="evidence" value="ECO:0007669"/>
    <property type="project" value="UniProtKB-KW"/>
</dbReference>
<dbReference type="InterPro" id="IPR001242">
    <property type="entry name" value="Condensation_dom"/>
</dbReference>
<name>Q2JA64_FRACC</name>
<feature type="domain" description="Carrier" evidence="8">
    <location>
        <begin position="2493"/>
        <end position="2567"/>
    </location>
</feature>
<dbReference type="SUPFAM" id="SSF52777">
    <property type="entry name" value="CoA-dependent acyltransferases"/>
    <property type="match status" value="12"/>
</dbReference>
<dbReference type="NCBIfam" id="TIGR01733">
    <property type="entry name" value="AA-adenyl-dom"/>
    <property type="match status" value="3"/>
</dbReference>
<dbReference type="STRING" id="106370.Francci3_2461"/>
<dbReference type="SUPFAM" id="SSF47336">
    <property type="entry name" value="ACP-like"/>
    <property type="match status" value="3"/>
</dbReference>
<dbReference type="GO" id="GO:0043041">
    <property type="term" value="P:amino acid activation for nonribosomal peptide biosynthetic process"/>
    <property type="evidence" value="ECO:0007669"/>
    <property type="project" value="TreeGrafter"/>
</dbReference>
<dbReference type="GO" id="GO:0031177">
    <property type="term" value="F:phosphopantetheine binding"/>
    <property type="evidence" value="ECO:0007669"/>
    <property type="project" value="InterPro"/>
</dbReference>
<dbReference type="InterPro" id="IPR010071">
    <property type="entry name" value="AA_adenyl_dom"/>
</dbReference>
<evidence type="ECO:0000256" key="7">
    <source>
        <dbReference type="SAM" id="MobiDB-lite"/>
    </source>
</evidence>
<dbReference type="GO" id="GO:0008610">
    <property type="term" value="P:lipid biosynthetic process"/>
    <property type="evidence" value="ECO:0007669"/>
    <property type="project" value="UniProtKB-ARBA"/>
</dbReference>
<dbReference type="Gene3D" id="2.30.38.10">
    <property type="entry name" value="Luciferase, Domain 3"/>
    <property type="match status" value="3"/>
</dbReference>
<dbReference type="InterPro" id="IPR000873">
    <property type="entry name" value="AMP-dep_synth/lig_dom"/>
</dbReference>
<keyword evidence="6" id="KW-0045">Antibiotic biosynthesis</keyword>
<dbReference type="Gene3D" id="3.30.559.10">
    <property type="entry name" value="Chloramphenicol acetyltransferase-like domain"/>
    <property type="match status" value="6"/>
</dbReference>
<sequence length="4606" mass="485008">MAQLEIEDLWPLSPLQEGLLFHALYDEQGSDVYALQAVLDIEGPLDAAILRQSGQRLLDRHANLRAGFRQPAALDQPVQVIARQVELPWSETDLSGLPEATAQARAGEATAEEHGRRFDPAAPPLLRFLLIRFGARRHRLVITVHHILLDGWSLSVLLRELFAVYRSGGRLNGLPPVRPYRDHLAWLGQQDREQARTAWQEELAGVDGPTLVAAVDPAQASPEPGRVRFSVSEELTAALRGLARGHGLTLNTLIQGVWAMLVSRLAGRSDVVLGAMVAGRPPELPGVEDMLGLFVNTVPVRVSLDPNQPVTSMLAALQDRQSALIAHQYLGLAEIQRLAGAGATFDTLFAYESYPSDSPGRAPGEDGLKISQAVGGLEATHYPLSLTVLPDERLGFRMTHRPDVFSREAAEGFARSLVELLEAVAADPGVLVGRVPVLGAAEWVRVVEEWNDTGVGVGVGTLPGVFGGWVAAGRDVVAVVSGGVRVTYGELEVAANRVARDLVAAGVRSGDRVGVVMERSVELVAVLVGVVKVGAAYVPVDVEWPVVRVGRVLAEAGVRVVVADVGVSDLPGSVGVVWAGGWVDGEGECGPPAVRVGADDVAYVMYTSGSTGVPKGVAVTHAGVVGLAADRCWSREVHGRVLFHASHAFDASTWELWVALLSGGQVVVAPAGRVDAGVLKGLISDFGPTVVHVTAGLFAAVAEEAPGCFVGVREVVTGGDVVSAAAVVRVVEACPGVVVRQLYGPTEVTVCATVFEVRPGDEVASVVPIGRPMDNTRVFVLDRFLQPVPPGVTGELYVAGVGLARGYFGRPGLTGERFVACPFSGSGERMYRTGDLGRWTGEGQLVFAGRVDGQVKVRGFRIELGEVEAVLGLYPGVGRCVVVVREDEPGQKRLVAYVVASEGEALDTVQIRDFVAGLLPEYMVPAVVVVLSGLPLTGQGKVDRGALPVPDFAGRVGGRSPRTAVEEVLCGLFAGVLRLERVGVEDSFFDLGGDSIMSMQLVARARRAGVVVSAQDVFEYKTPAGLAVVAQSSLAEVVPADVGIGEVPLTPAMQWVARRAGVAGLDRFSQSVSVAVPAELDLARLAVVLKALVNHHDVLRARLVRPDDHDPATWRFDIPAVDPADADSGALVRRVDAVGLDDDGLTGVLRDQERAAAGRLDPVSGVMVQVVWLDRGVGVSGRLLLVVHHLVVDGVSWRILLPDLAAAYAACVAGGGVELEPVGTAFRRWALLARAQAQDPVRVAELPVWQRILTGDDVLLGDRPLDPARDVASSMRQLSFSVSLEVTAALLTVVPRLFHAGVNDVLLAGLAAAVVEWRGGVGSVLVDVEGHGREPLADGVDLSRTVGWFTSVYPVRLEPGEVDFVDVRAGGDAAGVVLKRVKEQVRAVPGDGLGFGLLRYLNPATRPALAALPTPQIGFNYLGRFTTGSGRQEWQPVALGGDMDERMPAAHILEAGGVVRDGADGPELSLMFSWPGELLAESAVRELAEGWVAMLTGLAAHAARPGAGGHSPSDFPLVPLAQGHVTELEAAQPGLAEVWPLSPLQEGLLFHAMLGEQALDAYSGQGLLNLLGPLDTAVLRAAGQALLDRHPNLRAGFRHLAGLEQPVQVIADRVALPWREADVSALPSAEAEAEADRLAAAELARAFDPAVPPLLRFLVIRFGARHHRLVITNHHILMDGWSLPVLLRELSTIYAAGGDPIGLPPVTPYGEYLAWLGRQDRHAAREAWQRELAGTTEPTLVAPGDPARLPVAPGRVMASAGPELIAALRALAREHDLTLNTVVQGAWAMLVSRLAGQRDVVFGAVVAGRPPELPGVEDMLGLFVNTVPVRVPLDPNRPVIEMLTALQDRQSALIAHQYLGLAEIQRLAGAGATFDTLVAYENYPFDPDAGPEPGSGPDDTLRITPAGGRDSTHYPLTLAVIPGATDLRLRLTYRPDVFEPDQVEGFGRWLVRILEAVAADPGVLVGRVPVLGAAEWVRVVEEWNDTGVGVGVGTLPGVFGGWVAAGRDVVAVVSGGVRVTYGELEVAANRVARDLVAAGVRSGDRVGVVMERSVELVAVLVGVVKVGAAYVPVDVEWPVVRVGRVLAEAGVRVVVADDWAPDLPGSVGVVWAGGWVDGEGECGPPAVRVGADDVAYVMYTSGSTGVPKGVAVTHAGVVGLAADRCWSREVHGRVLFHASHAFDASTWELWVALLSGGQVVVAPAGRVDAGVLKGLISDFGPTVVHVTAGLFAAVAEEAPGCFVGVREVVTGGDVVSAAAVVRVVEACPGVVVRQLYGPTEVTVCATVFEVRPGDEVASVVPIGRPMDNTRVFVLDRFLQPVPPGVTGELYVAGVGLARGYFGRPGLTGERFVACPFSGSGERMYRTGDLGRWTGEGQLVFAGRVDGQVKVRGFRIELGEVEAVLGLYPGVGRCVVVVREDEPGQKRLVAYVVASEGEALDTVQIRDFVAGLLPEYMVPAVVVVLSGLPLTGQGKVDRGALPVPDFAGRVGGRSPRTAVEEVLCGLFAEVLRLERVGVEDSFFDLGGDSIMSMQLVARARRAGVVVSAQDVFEYKTPAGLAVVAQSSLAEVVPADVGIGEVPLTPAMCGLVRRAGVAGLDRFSQAMLVVVPAGIDLERLGVAVNALVDHHDVLRARLVCPDERDSATWKLDVPPAGEGAGGLVRRVDAVGLAEAPLTELIKVQQRAAAGRLDPVSGVMVQVVWLDRGVGVSGRLLLVVHHLVVDGVSWRILLPDLAAAYAACVAGGGVELEPVGTAFRRWALLARAQAQDPVRVAELPVWQRILTGDDVLLGDRPLDPARDVASSMRQLSFSVSLEVTAALLTVVPRLFHAGVNDVLLAGLAAAVVEWRGGVGSVLVDVEGHGREPLADGVDLSRTVGWFTSVYPVRLEPGEVDFVDVRAGGDAAGVVLKRVKEQVRAVPGDGLGFGLLRYLNPATRPALAALPTPQIGFNYLGRFATGAGDVAEPAGWQQIGLGGNADERMPASHVLSAGAVVRDGVGGPELSISLSWPGELLAESVVRELGEGWVAMLGGLAAHAARPGAGGHSPSDFPLVLLDQGQVAELEAAQPGLAEVWPLAPLQEGLLFHAVFDEGAVDVYSGQHVLDLEGSLDAGVLRAAGQALLDRHSNLRAGFHQVAGLDQAVQVIPGTVTLPWREVDLSVLAGDVGLVEADRLAAEELERRFDPAVPPLLRFLLIRLGARHHRLVITNHHILLDGWSLPILKRELFQVYRFGGGVAGLPPVTSYGGYLAWLGRQDRQVAREVWRAELAGVDEPTLVAEADPAREPVVPEVLQIRADRELTAALRELARRHGLTLNTVLQGAWALLVSRLAGRRDVVFGAVVAGRPPELPGVENMLGLFINTLPVRVPLDPAQPVVEMLADLQGRQSELMPHQYLGLTEIQRLAGPGATFDTLVAYESFPVDPSGPADGRGLAVAPAGGRDATHYPLTLAVSPGGDQLGLRLSYRPDLYDLNAARELLNWLVRILAVIAADGGVLVGRVGVLGEVERARLVGEWNATGAVVPGVTLPGLFEARVVVSSGALAVVDGDVRLSYGELEAAANRLAWHLIAGGVGPGGIVAVVVPRSVDLVVAVLAVLKAGAAYLPVDPDYPASRVGFMVDDAGPVAVVCTVATEGLLPEHSAFRVVVDEAGTAGVVAARPATVPGRLRPLSVADPAYVMYTSGSTGVPKGVVVSHRSVVNYLAHVGERYPSVAGGSLLHSSVAFDLTVTALFGPLLSGGCVFVGELAAGSGERLLVKVTPSHLRLLAESGVSVGAGHLVVGGEQLTGEMLAVWRGRHPAAVVVNEYGPTEATVGCLEYRVEPGEVVSRGVVPIGRPIRNARVFVLDSFLQPVPSGVVGELYVAGVGVARGYLNRPGLTAERFVACPFGGGRMYRTGDLVRWSGAGQLVYVGRVDSQVKVRGYRIEPGEVEVVLAGCPGVGQVAVVVREDLPGQRRLVAYVVPAGGVAVDTAGIRGFAAARLPEYMVPAVVVVLPVLPLTVNGKVDRVALPVPDFADRVGGREPRTAVEEVLCGLFAEVLHLERVGVEDSFFDLGGDSIVSMQLVARARRVGVVITPRQVFECRTPAALAVVAGEGAGGGGPEDVGVGEVPFTPVMHRMAGHAGLAGLAGRYSQSVLAVVPAGLDQDHLNTAVQAVLDHHDALRARLVCPDEHDTASWRLDIPAAGSVGAVGSVAGELVRRVEAVGLDDDELAELAAVQGRAAAERLDPRAGVMVQVVWLDRGRELPGRVLLVAHHLVVDGVSWRVLVPDLAAAYRAVAAGSPVELDPVGTSFRRWALLAAAQAQDRAAELPRWERMLAVEEPLIGGRPLDPDRDVAADMRRVSRSVPSEVTAELLTSVPAAFHAGINDVLLAGFTVAVNEWRGTSGPVLVDVEGHGREPLAEGVDLSRTVGWFTEIHPVRLDPGSTDFARIRAGGDAAGQAVKQVKEQLRAVPGDGLGYGLLRYLNPDTRPVLAALPTPQIGFNYMGRFTVAPRAQGDEQADWWQLGLGGDTGTLPASYALEAGGVVRDGPAGAELTVLLSWPGDLFDEARVAALAEGWVATLTGLAEHAARPEAGGHTPSDFPLLAMAQGELDVVAAELTRNTHERRAR</sequence>
<evidence type="ECO:0000256" key="3">
    <source>
        <dbReference type="ARBA" id="ARBA00022450"/>
    </source>
</evidence>
<dbReference type="Pfam" id="PF00550">
    <property type="entry name" value="PP-binding"/>
    <property type="match status" value="3"/>
</dbReference>
<comment type="cofactor">
    <cofactor evidence="1">
        <name>pantetheine 4'-phosphate</name>
        <dbReference type="ChEBI" id="CHEBI:47942"/>
    </cofactor>
</comment>
<dbReference type="SUPFAM" id="SSF56801">
    <property type="entry name" value="Acetyl-CoA synthetase-like"/>
    <property type="match status" value="3"/>
</dbReference>
<dbReference type="CDD" id="cd12117">
    <property type="entry name" value="A_NRPS_Srf_like"/>
    <property type="match status" value="1"/>
</dbReference>
<keyword evidence="3" id="KW-0596">Phosphopantetheine</keyword>
<proteinExistence type="inferred from homology"/>
<dbReference type="HOGENOM" id="CLU_000022_11_3_11"/>
<evidence type="ECO:0000313" key="10">
    <source>
        <dbReference type="Proteomes" id="UP000001937"/>
    </source>
</evidence>
<dbReference type="GO" id="GO:0044550">
    <property type="term" value="P:secondary metabolite biosynthetic process"/>
    <property type="evidence" value="ECO:0007669"/>
    <property type="project" value="TreeGrafter"/>
</dbReference>
<organism evidence="9 10">
    <name type="scientific">Frankia casuarinae (strain DSM 45818 / CECT 9043 / HFP020203 / CcI3)</name>
    <dbReference type="NCBI Taxonomy" id="106370"/>
    <lineage>
        <taxon>Bacteria</taxon>
        <taxon>Bacillati</taxon>
        <taxon>Actinomycetota</taxon>
        <taxon>Actinomycetes</taxon>
        <taxon>Frankiales</taxon>
        <taxon>Frankiaceae</taxon>
        <taxon>Frankia</taxon>
    </lineage>
</organism>
<keyword evidence="4" id="KW-0597">Phosphoprotein</keyword>
<evidence type="ECO:0000256" key="2">
    <source>
        <dbReference type="ARBA" id="ARBA00006432"/>
    </source>
</evidence>
<dbReference type="FunFam" id="3.40.50.980:FF:000001">
    <property type="entry name" value="Non-ribosomal peptide synthetase"/>
    <property type="match status" value="1"/>
</dbReference>
<keyword evidence="10" id="KW-1185">Reference proteome</keyword>
<dbReference type="CDD" id="cd05930">
    <property type="entry name" value="A_NRPS"/>
    <property type="match status" value="1"/>
</dbReference>
<evidence type="ECO:0000256" key="6">
    <source>
        <dbReference type="ARBA" id="ARBA00023194"/>
    </source>
</evidence>
<dbReference type="Pfam" id="PF13193">
    <property type="entry name" value="AMP-binding_C"/>
    <property type="match status" value="3"/>
</dbReference>
<dbReference type="InterPro" id="IPR006162">
    <property type="entry name" value="Ppantetheine_attach_site"/>
</dbReference>
<dbReference type="FunFam" id="1.10.1200.10:FF:000005">
    <property type="entry name" value="Nonribosomal peptide synthetase 1"/>
    <property type="match status" value="3"/>
</dbReference>
<reference evidence="9 10" key="1">
    <citation type="journal article" date="2007" name="Genome Res.">
        <title>Genome characteristics of facultatively symbiotic Frankia sp. strains reflect host range and host plant biogeography.</title>
        <authorList>
            <person name="Normand P."/>
            <person name="Lapierre P."/>
            <person name="Tisa L.S."/>
            <person name="Gogarten J.P."/>
            <person name="Alloisio N."/>
            <person name="Bagnarol E."/>
            <person name="Bassi C.A."/>
            <person name="Berry A.M."/>
            <person name="Bickhart D.M."/>
            <person name="Choisne N."/>
            <person name="Couloux A."/>
            <person name="Cournoyer B."/>
            <person name="Cruveiller S."/>
            <person name="Daubin V."/>
            <person name="Demange N."/>
            <person name="Francino M.P."/>
            <person name="Goltsman E."/>
            <person name="Huang Y."/>
            <person name="Kopp O.R."/>
            <person name="Labarre L."/>
            <person name="Lapidus A."/>
            <person name="Lavire C."/>
            <person name="Marechal J."/>
            <person name="Martinez M."/>
            <person name="Mastronunzio J.E."/>
            <person name="Mullin B.C."/>
            <person name="Niemann J."/>
            <person name="Pujic P."/>
            <person name="Rawnsley T."/>
            <person name="Rouy Z."/>
            <person name="Schenowitz C."/>
            <person name="Sellstedt A."/>
            <person name="Tavares F."/>
            <person name="Tomkins J.P."/>
            <person name="Vallenet D."/>
            <person name="Valverde C."/>
            <person name="Wall L.G."/>
            <person name="Wang Y."/>
            <person name="Medigue C."/>
            <person name="Benson D.R."/>
        </authorList>
    </citation>
    <scope>NUCLEOTIDE SEQUENCE [LARGE SCALE GENOMIC DNA]</scope>
    <source>
        <strain evidence="10">DSM 45818 / CECT 9043 / CcI3</strain>
    </source>
</reference>
<dbReference type="InterPro" id="IPR045851">
    <property type="entry name" value="AMP-bd_C_sf"/>
</dbReference>
<accession>Q2JA64</accession>
<feature type="domain" description="Carrier" evidence="8">
    <location>
        <begin position="4018"/>
        <end position="4092"/>
    </location>
</feature>
<dbReference type="EMBL" id="CP000249">
    <property type="protein sequence ID" value="ABD11828.1"/>
    <property type="molecule type" value="Genomic_DNA"/>
</dbReference>
<dbReference type="Gene3D" id="1.10.1200.10">
    <property type="entry name" value="ACP-like"/>
    <property type="match status" value="3"/>
</dbReference>
<dbReference type="PROSITE" id="PS00012">
    <property type="entry name" value="PHOSPHOPANTETHEINE"/>
    <property type="match status" value="3"/>
</dbReference>
<dbReference type="Gene3D" id="3.30.300.30">
    <property type="match status" value="3"/>
</dbReference>
<dbReference type="eggNOG" id="COG1020">
    <property type="taxonomic scope" value="Bacteria"/>
</dbReference>
<evidence type="ECO:0000256" key="5">
    <source>
        <dbReference type="ARBA" id="ARBA00022737"/>
    </source>
</evidence>
<comment type="similarity">
    <text evidence="2">Belongs to the ATP-dependent AMP-binding enzyme family.</text>
</comment>
<evidence type="ECO:0000256" key="1">
    <source>
        <dbReference type="ARBA" id="ARBA00001957"/>
    </source>
</evidence>
<evidence type="ECO:0000256" key="4">
    <source>
        <dbReference type="ARBA" id="ARBA00022553"/>
    </source>
</evidence>
<dbReference type="GO" id="GO:0003824">
    <property type="term" value="F:catalytic activity"/>
    <property type="evidence" value="ECO:0007669"/>
    <property type="project" value="InterPro"/>
</dbReference>
<dbReference type="PROSITE" id="PS00455">
    <property type="entry name" value="AMP_BINDING"/>
    <property type="match status" value="3"/>
</dbReference>
<dbReference type="InterPro" id="IPR020806">
    <property type="entry name" value="PKS_PP-bd"/>
</dbReference>
<dbReference type="Pfam" id="PF00668">
    <property type="entry name" value="Condensation"/>
    <property type="match status" value="6"/>
</dbReference>
<dbReference type="GO" id="GO:0005829">
    <property type="term" value="C:cytosol"/>
    <property type="evidence" value="ECO:0007669"/>
    <property type="project" value="TreeGrafter"/>
</dbReference>
<dbReference type="InterPro" id="IPR020845">
    <property type="entry name" value="AMP-binding_CS"/>
</dbReference>
<dbReference type="InterPro" id="IPR036736">
    <property type="entry name" value="ACP-like_sf"/>
</dbReference>
<dbReference type="Pfam" id="PF00501">
    <property type="entry name" value="AMP-binding"/>
    <property type="match status" value="3"/>
</dbReference>